<dbReference type="Pfam" id="PF01810">
    <property type="entry name" value="LysE"/>
    <property type="match status" value="1"/>
</dbReference>
<dbReference type="GO" id="GO:0005886">
    <property type="term" value="C:plasma membrane"/>
    <property type="evidence" value="ECO:0007669"/>
    <property type="project" value="UniProtKB-SubCell"/>
</dbReference>
<comment type="caution">
    <text evidence="7">The sequence shown here is derived from an EMBL/GenBank/DDBJ whole genome shotgun (WGS) entry which is preliminary data.</text>
</comment>
<evidence type="ECO:0000256" key="5">
    <source>
        <dbReference type="ARBA" id="ARBA00023136"/>
    </source>
</evidence>
<dbReference type="InterPro" id="IPR001123">
    <property type="entry name" value="LeuE-type"/>
</dbReference>
<accession>A0A2H9YQC3</accession>
<evidence type="ECO:0000256" key="4">
    <source>
        <dbReference type="ARBA" id="ARBA00022989"/>
    </source>
</evidence>
<dbReference type="EMBL" id="PHRG01000005">
    <property type="protein sequence ID" value="PJO74830.1"/>
    <property type="molecule type" value="Genomic_DNA"/>
</dbReference>
<proteinExistence type="predicted"/>
<protein>
    <submittedName>
        <fullName evidence="7">Threonine transporter RhtB</fullName>
    </submittedName>
</protein>
<gene>
    <name evidence="7" type="ORF">CWI32_10545</name>
</gene>
<keyword evidence="3 6" id="KW-0812">Transmembrane</keyword>
<evidence type="ECO:0000313" key="8">
    <source>
        <dbReference type="Proteomes" id="UP000243446"/>
    </source>
</evidence>
<evidence type="ECO:0000256" key="1">
    <source>
        <dbReference type="ARBA" id="ARBA00004651"/>
    </source>
</evidence>
<evidence type="ECO:0000256" key="3">
    <source>
        <dbReference type="ARBA" id="ARBA00022692"/>
    </source>
</evidence>
<sequence>MSLLFTICLLHFVAQLSPGPDILLIAKSAASTTRQNALKIIAGISAGIVVWVVLTLAGFTVLIEQFPWVQQVLMLLGGIFLAKMGWAMLKGGVHSFKNKHQPEDDSNELAQPKNYFMLGLWTNLSNPKTLIYFSSVFSLALSSSASEYLKAQLAVIIPLQTFITFALLMLLISQPKIKALYQRSGSYIDIVSGGLFLLFALWLWYDALILMN</sequence>
<feature type="transmembrane region" description="Helical" evidence="6">
    <location>
        <begin position="40"/>
        <end position="63"/>
    </location>
</feature>
<dbReference type="PANTHER" id="PTHR30086">
    <property type="entry name" value="ARGININE EXPORTER PROTEIN ARGO"/>
    <property type="match status" value="1"/>
</dbReference>
<dbReference type="GO" id="GO:0015171">
    <property type="term" value="F:amino acid transmembrane transporter activity"/>
    <property type="evidence" value="ECO:0007669"/>
    <property type="project" value="TreeGrafter"/>
</dbReference>
<feature type="transmembrane region" description="Helical" evidence="6">
    <location>
        <begin position="151"/>
        <end position="172"/>
    </location>
</feature>
<keyword evidence="2" id="KW-1003">Cell membrane</keyword>
<feature type="transmembrane region" description="Helical" evidence="6">
    <location>
        <begin position="72"/>
        <end position="89"/>
    </location>
</feature>
<keyword evidence="5 6" id="KW-0472">Membrane</keyword>
<evidence type="ECO:0000256" key="6">
    <source>
        <dbReference type="SAM" id="Phobius"/>
    </source>
</evidence>
<comment type="subcellular location">
    <subcellularLocation>
        <location evidence="1">Cell membrane</location>
        <topology evidence="1">Multi-pass membrane protein</topology>
    </subcellularLocation>
</comment>
<evidence type="ECO:0000313" key="7">
    <source>
        <dbReference type="EMBL" id="PJO74830.1"/>
    </source>
</evidence>
<reference evidence="7 8" key="1">
    <citation type="submission" date="2017-11" db="EMBL/GenBank/DDBJ databases">
        <title>Revising the taxonomy of the Acinetobacter lwoffii group: the description of Acinetobacter pseudolwoffii sp. nov. and emended description of Acinetobacter lwoffii.</title>
        <authorList>
            <person name="Nemec A."/>
            <person name="Radolfova-Krizova L."/>
        </authorList>
    </citation>
    <scope>NUCLEOTIDE SEQUENCE [LARGE SCALE GENOMIC DNA]</scope>
    <source>
        <strain evidence="7 8">ANC 5044</strain>
    </source>
</reference>
<dbReference type="GeneID" id="97176088"/>
<keyword evidence="4 6" id="KW-1133">Transmembrane helix</keyword>
<organism evidence="7 8">
    <name type="scientific">Acinetobacter pseudolwoffii</name>
    <dbReference type="NCBI Taxonomy" id="2053287"/>
    <lineage>
        <taxon>Bacteria</taxon>
        <taxon>Pseudomonadati</taxon>
        <taxon>Pseudomonadota</taxon>
        <taxon>Gammaproteobacteria</taxon>
        <taxon>Moraxellales</taxon>
        <taxon>Moraxellaceae</taxon>
        <taxon>Acinetobacter</taxon>
    </lineage>
</organism>
<evidence type="ECO:0000256" key="2">
    <source>
        <dbReference type="ARBA" id="ARBA00022475"/>
    </source>
</evidence>
<dbReference type="AlphaFoldDB" id="A0A2H9YQC3"/>
<dbReference type="Proteomes" id="UP000243446">
    <property type="component" value="Unassembled WGS sequence"/>
</dbReference>
<dbReference type="RefSeq" id="WP_100535265.1">
    <property type="nucleotide sequence ID" value="NZ_CBDBYO010000044.1"/>
</dbReference>
<dbReference type="PANTHER" id="PTHR30086:SF19">
    <property type="entry name" value="THREONINE EFFLUX PROTEIN"/>
    <property type="match status" value="1"/>
</dbReference>
<feature type="transmembrane region" description="Helical" evidence="6">
    <location>
        <begin position="184"/>
        <end position="205"/>
    </location>
</feature>
<name>A0A2H9YQC3_9GAMM</name>